<feature type="transmembrane region" description="Helical" evidence="8">
    <location>
        <begin position="12"/>
        <end position="29"/>
    </location>
</feature>
<keyword evidence="8" id="KW-1133">Transmembrane helix</keyword>
<dbReference type="OrthoDB" id="14196at2"/>
<evidence type="ECO:0000313" key="10">
    <source>
        <dbReference type="EMBL" id="ACT60390.1"/>
    </source>
</evidence>
<keyword evidence="8" id="KW-0812">Transmembrane</keyword>
<protein>
    <recommendedName>
        <fullName evidence="4">Parvulin-like PPIase</fullName>
        <ecNumber evidence="3">5.2.1.8</ecNumber>
    </recommendedName>
    <alternativeName>
        <fullName evidence="6">Peptidyl-prolyl cis-trans isomerase plp</fullName>
    </alternativeName>
    <alternativeName>
        <fullName evidence="7">Rotamase plp</fullName>
    </alternativeName>
</protein>
<reference evidence="11" key="1">
    <citation type="journal article" date="2011" name="J. Bacteriol.">
        <title>Genome sequences of eight morphologically diverse alphaproteobacteria.</title>
        <authorList>
            <consortium name="US DOE Joint Genome Institute"/>
            <person name="Brown P.J."/>
            <person name="Kysela D.T."/>
            <person name="Buechlein A."/>
            <person name="Hemmerich C."/>
            <person name="Brun Y.V."/>
        </authorList>
    </citation>
    <scope>NUCLEOTIDE SEQUENCE [LARGE SCALE GENOMIC DNA]</scope>
    <source>
        <strain evidence="11">ATCC 49814 / DSM 5838 / IFAM 1418</strain>
    </source>
</reference>
<evidence type="ECO:0000256" key="4">
    <source>
        <dbReference type="ARBA" id="ARBA00018370"/>
    </source>
</evidence>
<keyword evidence="8" id="KW-0472">Membrane</keyword>
<dbReference type="RefSeq" id="WP_015828540.1">
    <property type="nucleotide sequence ID" value="NC_012982.1"/>
</dbReference>
<dbReference type="InterPro" id="IPR046357">
    <property type="entry name" value="PPIase_dom_sf"/>
</dbReference>
<dbReference type="KEGG" id="hba:Hbal_2717"/>
<comment type="catalytic activity">
    <reaction evidence="1">
        <text>[protein]-peptidylproline (omega=180) = [protein]-peptidylproline (omega=0)</text>
        <dbReference type="Rhea" id="RHEA:16237"/>
        <dbReference type="Rhea" id="RHEA-COMP:10747"/>
        <dbReference type="Rhea" id="RHEA-COMP:10748"/>
        <dbReference type="ChEBI" id="CHEBI:83833"/>
        <dbReference type="ChEBI" id="CHEBI:83834"/>
        <dbReference type="EC" id="5.2.1.8"/>
    </reaction>
</comment>
<dbReference type="PANTHER" id="PTHR47245:SF2">
    <property type="entry name" value="PEPTIDYL-PROLYL CIS-TRANS ISOMERASE HP_0175-RELATED"/>
    <property type="match status" value="1"/>
</dbReference>
<keyword evidence="5" id="KW-0413">Isomerase</keyword>
<sequence length="263" mass="30575">MKTFKGLKIDSSVYFFLIAALIFIVHAIIQGNANEPIKLTSQVRDRLVENFEMLEGSKAQTADIQKIENDFITEELLFKEALDQGIHLTDSTTRSSLLQKIRYKISGVPATPTPEEMLEFYTEHLDYYTTEKFYSVRQVFFEDKPDDIEDKLVKLNAGESVEADTYWIGDYFPEYGLSALRSIFGNDISASFDGFTDGVWEGPFQTQRGWHLLRVEERFEPKILPFSEVQQQIERDYQHTKNAETLDTYIQQLKEKYDVEIED</sequence>
<accession>C6XQ91</accession>
<keyword evidence="11" id="KW-1185">Reference proteome</keyword>
<dbReference type="InterPro" id="IPR000297">
    <property type="entry name" value="PPIase_PpiC"/>
</dbReference>
<evidence type="ECO:0000256" key="3">
    <source>
        <dbReference type="ARBA" id="ARBA00013194"/>
    </source>
</evidence>
<evidence type="ECO:0000313" key="11">
    <source>
        <dbReference type="Proteomes" id="UP000002745"/>
    </source>
</evidence>
<dbReference type="InterPro" id="IPR050245">
    <property type="entry name" value="PrsA_foldase"/>
</dbReference>
<name>C6XQ91_HIRBI</name>
<dbReference type="GO" id="GO:0003755">
    <property type="term" value="F:peptidyl-prolyl cis-trans isomerase activity"/>
    <property type="evidence" value="ECO:0007669"/>
    <property type="project" value="UniProtKB-KW"/>
</dbReference>
<feature type="domain" description="PpiC" evidence="9">
    <location>
        <begin position="112"/>
        <end position="230"/>
    </location>
</feature>
<dbReference type="EC" id="5.2.1.8" evidence="3"/>
<dbReference type="Gene3D" id="3.10.50.40">
    <property type="match status" value="1"/>
</dbReference>
<evidence type="ECO:0000256" key="6">
    <source>
        <dbReference type="ARBA" id="ARBA00030642"/>
    </source>
</evidence>
<comment type="similarity">
    <text evidence="2">Belongs to the PpiC/parvulin rotamase family.</text>
</comment>
<proteinExistence type="inferred from homology"/>
<evidence type="ECO:0000256" key="7">
    <source>
        <dbReference type="ARBA" id="ARBA00031484"/>
    </source>
</evidence>
<dbReference type="Proteomes" id="UP000002745">
    <property type="component" value="Chromosome"/>
</dbReference>
<dbReference type="eggNOG" id="COG0760">
    <property type="taxonomic scope" value="Bacteria"/>
</dbReference>
<dbReference type="Pfam" id="PF13145">
    <property type="entry name" value="Rotamase_2"/>
    <property type="match status" value="1"/>
</dbReference>
<dbReference type="Gene3D" id="1.10.4030.10">
    <property type="entry name" value="Porin chaperone SurA, peptide-binding domain"/>
    <property type="match status" value="1"/>
</dbReference>
<evidence type="ECO:0000256" key="2">
    <source>
        <dbReference type="ARBA" id="ARBA00007656"/>
    </source>
</evidence>
<evidence type="ECO:0000256" key="1">
    <source>
        <dbReference type="ARBA" id="ARBA00000971"/>
    </source>
</evidence>
<keyword evidence="5" id="KW-0697">Rotamase</keyword>
<dbReference type="PANTHER" id="PTHR47245">
    <property type="entry name" value="PEPTIDYLPROLYL ISOMERASE"/>
    <property type="match status" value="1"/>
</dbReference>
<dbReference type="STRING" id="582402.Hbal_2717"/>
<dbReference type="EMBL" id="CP001678">
    <property type="protein sequence ID" value="ACT60390.1"/>
    <property type="molecule type" value="Genomic_DNA"/>
</dbReference>
<evidence type="ECO:0000256" key="8">
    <source>
        <dbReference type="SAM" id="Phobius"/>
    </source>
</evidence>
<gene>
    <name evidence="10" type="ordered locus">Hbal_2717</name>
</gene>
<organism evidence="10 11">
    <name type="scientific">Hirschia baltica (strain ATCC 49814 / DSM 5838 / IFAM 1418)</name>
    <dbReference type="NCBI Taxonomy" id="582402"/>
    <lineage>
        <taxon>Bacteria</taxon>
        <taxon>Pseudomonadati</taxon>
        <taxon>Pseudomonadota</taxon>
        <taxon>Alphaproteobacteria</taxon>
        <taxon>Hyphomonadales</taxon>
        <taxon>Hyphomonadaceae</taxon>
        <taxon>Hirschia</taxon>
    </lineage>
</organism>
<dbReference type="AlphaFoldDB" id="C6XQ91"/>
<dbReference type="HOGENOM" id="CLU_067345_0_0_5"/>
<evidence type="ECO:0000259" key="9">
    <source>
        <dbReference type="Pfam" id="PF13145"/>
    </source>
</evidence>
<evidence type="ECO:0000256" key="5">
    <source>
        <dbReference type="ARBA" id="ARBA00023110"/>
    </source>
</evidence>